<feature type="transmembrane region" description="Helical" evidence="1">
    <location>
        <begin position="334"/>
        <end position="351"/>
    </location>
</feature>
<dbReference type="PANTHER" id="PTHR33018">
    <property type="entry name" value="OS10G0338966 PROTEIN-RELATED"/>
    <property type="match status" value="1"/>
</dbReference>
<dbReference type="FunCoup" id="K3XQ63">
    <property type="interactions" value="2"/>
</dbReference>
<reference evidence="2" key="2">
    <citation type="submission" date="2018-08" db="UniProtKB">
        <authorList>
            <consortium name="EnsemblPlants"/>
        </authorList>
    </citation>
    <scope>IDENTIFICATION</scope>
    <source>
        <strain evidence="2">Yugu1</strain>
    </source>
</reference>
<evidence type="ECO:0000313" key="2">
    <source>
        <dbReference type="EnsemblPlants" id="KQL05406"/>
    </source>
</evidence>
<evidence type="ECO:0000313" key="3">
    <source>
        <dbReference type="Proteomes" id="UP000004995"/>
    </source>
</evidence>
<dbReference type="AlphaFoldDB" id="K3XQ63"/>
<feature type="transmembrane region" description="Helical" evidence="1">
    <location>
        <begin position="363"/>
        <end position="386"/>
    </location>
</feature>
<evidence type="ECO:0000256" key="1">
    <source>
        <dbReference type="SAM" id="Phobius"/>
    </source>
</evidence>
<dbReference type="PANTHER" id="PTHR33018:SF19">
    <property type="entry name" value="OS12G0558775 PROTEIN"/>
    <property type="match status" value="1"/>
</dbReference>
<keyword evidence="1" id="KW-0472">Membrane</keyword>
<sequence>MKATENPHDLGAGWYITKIAQWRREEEEWRRDGLPDMFVGLDECSRNWVLAQIPTLAEAQKKGLFRPDREKDQLTTAIGTATHSGCVRGLTSTLSWCDHYKRNLEEKMREITKQEFLEFLANHEMSQMMADPTVSDEVATGMAVMGHVFPKAPPPEYAWVQVVTVLDESCEIDIPIDKGIEVLDDAMNQYILWYHRDIILNASLETSWPSQELPLPDSNFDTEQPMLSHKPTIPRMVSTYEKAPSADIDKFLNILKKKASSSSEKSVTRSSSRQKEKDQNLNFFASDDVLMDYEYGKPFLYWWDLLVGPWELNKLHGWIMNAIKQGFRVITTHVPTKVFLGILPYQIVIGFKDLHRLYRQQHLNINLISVWCLVLNLSLITTHHFYICLQCHKQPPGSVLCGYYVCEFIRNNGRYWTNPEDITLLYTPMC</sequence>
<dbReference type="HOGENOM" id="CLU_027775_0_0_1"/>
<proteinExistence type="predicted"/>
<organism evidence="2 3">
    <name type="scientific">Setaria italica</name>
    <name type="common">Foxtail millet</name>
    <name type="synonym">Panicum italicum</name>
    <dbReference type="NCBI Taxonomy" id="4555"/>
    <lineage>
        <taxon>Eukaryota</taxon>
        <taxon>Viridiplantae</taxon>
        <taxon>Streptophyta</taxon>
        <taxon>Embryophyta</taxon>
        <taxon>Tracheophyta</taxon>
        <taxon>Spermatophyta</taxon>
        <taxon>Magnoliopsida</taxon>
        <taxon>Liliopsida</taxon>
        <taxon>Poales</taxon>
        <taxon>Poaceae</taxon>
        <taxon>PACMAD clade</taxon>
        <taxon>Panicoideae</taxon>
        <taxon>Panicodae</taxon>
        <taxon>Paniceae</taxon>
        <taxon>Cenchrinae</taxon>
        <taxon>Setaria</taxon>
    </lineage>
</organism>
<name>K3XQ63_SETIT</name>
<keyword evidence="1" id="KW-0812">Transmembrane</keyword>
<dbReference type="Gramene" id="KQL05406">
    <property type="protein sequence ID" value="KQL05406"/>
    <property type="gene ID" value="SETIT_004043mg"/>
</dbReference>
<protein>
    <submittedName>
        <fullName evidence="2">Uncharacterized protein</fullName>
    </submittedName>
</protein>
<accession>K3XQ63</accession>
<dbReference type="Proteomes" id="UP000004995">
    <property type="component" value="Unassembled WGS sequence"/>
</dbReference>
<keyword evidence="1" id="KW-1133">Transmembrane helix</keyword>
<keyword evidence="3" id="KW-1185">Reference proteome</keyword>
<reference evidence="3" key="1">
    <citation type="journal article" date="2012" name="Nat. Biotechnol.">
        <title>Reference genome sequence of the model plant Setaria.</title>
        <authorList>
            <person name="Bennetzen J.L."/>
            <person name="Schmutz J."/>
            <person name="Wang H."/>
            <person name="Percifield R."/>
            <person name="Hawkins J."/>
            <person name="Pontaroli A.C."/>
            <person name="Estep M."/>
            <person name="Feng L."/>
            <person name="Vaughn J.N."/>
            <person name="Grimwood J."/>
            <person name="Jenkins J."/>
            <person name="Barry K."/>
            <person name="Lindquist E."/>
            <person name="Hellsten U."/>
            <person name="Deshpande S."/>
            <person name="Wang X."/>
            <person name="Wu X."/>
            <person name="Mitros T."/>
            <person name="Triplett J."/>
            <person name="Yang X."/>
            <person name="Ye C.Y."/>
            <person name="Mauro-Herrera M."/>
            <person name="Wang L."/>
            <person name="Li P."/>
            <person name="Sharma M."/>
            <person name="Sharma R."/>
            <person name="Ronald P.C."/>
            <person name="Panaud O."/>
            <person name="Kellogg E.A."/>
            <person name="Brutnell T.P."/>
            <person name="Doust A.N."/>
            <person name="Tuskan G.A."/>
            <person name="Rokhsar D."/>
            <person name="Devos K.M."/>
        </authorList>
    </citation>
    <scope>NUCLEOTIDE SEQUENCE [LARGE SCALE GENOMIC DNA]</scope>
    <source>
        <strain evidence="3">cv. Yugu1</strain>
    </source>
</reference>
<dbReference type="InParanoid" id="K3XQ63"/>
<dbReference type="EMBL" id="AGNK02003108">
    <property type="status" value="NOT_ANNOTATED_CDS"/>
    <property type="molecule type" value="Genomic_DNA"/>
</dbReference>
<dbReference type="EnsemblPlants" id="KQL05406">
    <property type="protein sequence ID" value="KQL05406"/>
    <property type="gene ID" value="SETIT_004043mg"/>
</dbReference>